<evidence type="ECO:0000256" key="2">
    <source>
        <dbReference type="ARBA" id="ARBA00022475"/>
    </source>
</evidence>
<evidence type="ECO:0000256" key="5">
    <source>
        <dbReference type="ARBA" id="ARBA00022989"/>
    </source>
</evidence>
<evidence type="ECO:0000256" key="3">
    <source>
        <dbReference type="ARBA" id="ARBA00022679"/>
    </source>
</evidence>
<keyword evidence="2" id="KW-1003">Cell membrane</keyword>
<dbReference type="GO" id="GO:0016788">
    <property type="term" value="F:hydrolase activity, acting on ester bonds"/>
    <property type="evidence" value="ECO:0007669"/>
    <property type="project" value="UniProtKB-ARBA"/>
</dbReference>
<dbReference type="GO" id="GO:0016747">
    <property type="term" value="F:acyltransferase activity, transferring groups other than amino-acyl groups"/>
    <property type="evidence" value="ECO:0007669"/>
    <property type="project" value="InterPro"/>
</dbReference>
<dbReference type="InterPro" id="IPR043968">
    <property type="entry name" value="SGNH"/>
</dbReference>
<feature type="transmembrane region" description="Helical" evidence="8">
    <location>
        <begin position="12"/>
        <end position="29"/>
    </location>
</feature>
<keyword evidence="3" id="KW-0808">Transferase</keyword>
<sequence>MKAAYRPDIDGLRAVAVSAVILFHAFPGALPGGFVGVDIFFVISGYLITGIVTSELHDKTFSIAAFYERRIRRIFPALIVVLAATVFVGLRLLLPNELHSLGKNAVASALFAANLMLLSEVNYFDVDAHLKPLLHLWSLGIEEQFYLAWPLILLALPRRRMPVAAAIGLAASFVLNLALVANHPAAAFFLPFTRAWELMAGALLTFVPEQPRAAKEATAIVGLVAIEASFFLFTDKMTFPGWAAALPVAGASLLIASQGSTVNRILSLRPFVGVGLISYSLYLWHWPVLVFLQGYLFRPLNDTLGFIAVVLASALSVLTYFAIERPLRRRSRVLPIGAAMAAAGALGLYAALVKPTDLPAELQAMLSAADGVGAWRVHECMLLDGEDGNFRNCSERKRPLIAIWGDSTASALIPGFRKLQQDHEFGISQLTVSSCHPLLVPARSANHYCIEKNAEIVRRISEVKPDVVVLHATWDVDDRIETTKPTIDALREAGVPRIIILGPAPAWRGGLPNAAVNYFRRNGKIIPEWTSQYVDSDAGDRTMSVIAGELGVQYVSVRRALCRGDECLASVNGSITARDIIHLTKAGSEFLVQQIAPQLGIE</sequence>
<dbReference type="GO" id="GO:0005886">
    <property type="term" value="C:plasma membrane"/>
    <property type="evidence" value="ECO:0007669"/>
    <property type="project" value="UniProtKB-SubCell"/>
</dbReference>
<evidence type="ECO:0000256" key="6">
    <source>
        <dbReference type="ARBA" id="ARBA00023136"/>
    </source>
</evidence>
<evidence type="ECO:0000256" key="8">
    <source>
        <dbReference type="SAM" id="Phobius"/>
    </source>
</evidence>
<feature type="transmembrane region" description="Helical" evidence="8">
    <location>
        <begin position="304"/>
        <end position="321"/>
    </location>
</feature>
<feature type="domain" description="Acyltransferase 3" evidence="9">
    <location>
        <begin position="8"/>
        <end position="319"/>
    </location>
</feature>
<feature type="transmembrane region" description="Helical" evidence="8">
    <location>
        <begin position="35"/>
        <end position="53"/>
    </location>
</feature>
<feature type="transmembrane region" description="Helical" evidence="8">
    <location>
        <begin position="239"/>
        <end position="256"/>
    </location>
</feature>
<organism evidence="11">
    <name type="scientific">Bradyrhizobium quebecense</name>
    <dbReference type="NCBI Taxonomy" id="2748629"/>
    <lineage>
        <taxon>Bacteria</taxon>
        <taxon>Pseudomonadati</taxon>
        <taxon>Pseudomonadota</taxon>
        <taxon>Alphaproteobacteria</taxon>
        <taxon>Hyphomicrobiales</taxon>
        <taxon>Nitrobacteraceae</taxon>
        <taxon>Bradyrhizobium</taxon>
    </lineage>
</organism>
<evidence type="ECO:0000313" key="11">
    <source>
        <dbReference type="EMBL" id="NVL07503.1"/>
    </source>
</evidence>
<comment type="subcellular location">
    <subcellularLocation>
        <location evidence="1">Cell membrane</location>
        <topology evidence="1">Multi-pass membrane protein</topology>
    </subcellularLocation>
</comment>
<dbReference type="Pfam" id="PF01757">
    <property type="entry name" value="Acyl_transf_3"/>
    <property type="match status" value="1"/>
</dbReference>
<dbReference type="InterPro" id="IPR002656">
    <property type="entry name" value="Acyl_transf_3_dom"/>
</dbReference>
<dbReference type="PANTHER" id="PTHR23028">
    <property type="entry name" value="ACETYLTRANSFERASE"/>
    <property type="match status" value="1"/>
</dbReference>
<feature type="transmembrane region" description="Helical" evidence="8">
    <location>
        <begin position="74"/>
        <end position="94"/>
    </location>
</feature>
<protein>
    <submittedName>
        <fullName evidence="11">Acyltransferase</fullName>
    </submittedName>
</protein>
<comment type="caution">
    <text evidence="11">The sequence shown here is derived from an EMBL/GenBank/DDBJ whole genome shotgun (WGS) entry which is preliminary data.</text>
</comment>
<evidence type="ECO:0000256" key="7">
    <source>
        <dbReference type="ARBA" id="ARBA00023315"/>
    </source>
</evidence>
<keyword evidence="6 8" id="KW-0472">Membrane</keyword>
<feature type="transmembrane region" description="Helical" evidence="8">
    <location>
        <begin position="268"/>
        <end position="284"/>
    </location>
</feature>
<keyword evidence="5 8" id="KW-1133">Transmembrane helix</keyword>
<dbReference type="RefSeq" id="WP_176531163.1">
    <property type="nucleotide sequence ID" value="NZ_CP088022.1"/>
</dbReference>
<evidence type="ECO:0000259" key="10">
    <source>
        <dbReference type="Pfam" id="PF19040"/>
    </source>
</evidence>
<dbReference type="PANTHER" id="PTHR23028:SF53">
    <property type="entry name" value="ACYL_TRANSF_3 DOMAIN-CONTAINING PROTEIN"/>
    <property type="match status" value="1"/>
</dbReference>
<keyword evidence="7 11" id="KW-0012">Acyltransferase</keyword>
<dbReference type="InterPro" id="IPR036514">
    <property type="entry name" value="SGNH_hydro_sf"/>
</dbReference>
<dbReference type="SUPFAM" id="SSF52266">
    <property type="entry name" value="SGNH hydrolase"/>
    <property type="match status" value="1"/>
</dbReference>
<dbReference type="AlphaFoldDB" id="A0A973WSU7"/>
<feature type="transmembrane region" description="Helical" evidence="8">
    <location>
        <begin position="333"/>
        <end position="352"/>
    </location>
</feature>
<dbReference type="GO" id="GO:0009103">
    <property type="term" value="P:lipopolysaccharide biosynthetic process"/>
    <property type="evidence" value="ECO:0007669"/>
    <property type="project" value="TreeGrafter"/>
</dbReference>
<dbReference type="InterPro" id="IPR050879">
    <property type="entry name" value="Acyltransferase_3"/>
</dbReference>
<dbReference type="Pfam" id="PF19040">
    <property type="entry name" value="SGNH"/>
    <property type="match status" value="1"/>
</dbReference>
<proteinExistence type="predicted"/>
<keyword evidence="4 8" id="KW-0812">Transmembrane</keyword>
<gene>
    <name evidence="11" type="ORF">HU230_17515</name>
</gene>
<evidence type="ECO:0000256" key="1">
    <source>
        <dbReference type="ARBA" id="ARBA00004651"/>
    </source>
</evidence>
<name>A0A973WSU7_9BRAD</name>
<feature type="domain" description="SGNH" evidence="10">
    <location>
        <begin position="387"/>
        <end position="597"/>
    </location>
</feature>
<evidence type="ECO:0000256" key="4">
    <source>
        <dbReference type="ARBA" id="ARBA00022692"/>
    </source>
</evidence>
<feature type="transmembrane region" description="Helical" evidence="8">
    <location>
        <begin position="134"/>
        <end position="156"/>
    </location>
</feature>
<accession>A0A973WSU7</accession>
<dbReference type="Gene3D" id="3.40.50.1110">
    <property type="entry name" value="SGNH hydrolase"/>
    <property type="match status" value="1"/>
</dbReference>
<evidence type="ECO:0000259" key="9">
    <source>
        <dbReference type="Pfam" id="PF01757"/>
    </source>
</evidence>
<dbReference type="EMBL" id="JABWSX010000001">
    <property type="protein sequence ID" value="NVL07503.1"/>
    <property type="molecule type" value="Genomic_DNA"/>
</dbReference>
<reference evidence="11" key="1">
    <citation type="submission" date="2020-06" db="EMBL/GenBank/DDBJ databases">
        <title>Whole Genome Sequence of Bradyrhizobium sp. Strain 66S1MB.</title>
        <authorList>
            <person name="Bromfield E."/>
            <person name="Cloutier S."/>
        </authorList>
    </citation>
    <scope>NUCLEOTIDE SEQUENCE</scope>
    <source>
        <strain evidence="11">66S1MB</strain>
    </source>
</reference>
<feature type="transmembrane region" description="Helical" evidence="8">
    <location>
        <begin position="163"/>
        <end position="181"/>
    </location>
</feature>